<dbReference type="PANTHER" id="PTHR12684:SF2">
    <property type="entry name" value="TRNA 2'-PHOSPHOTRANSFERASE 1"/>
    <property type="match status" value="1"/>
</dbReference>
<dbReference type="AlphaFoldDB" id="A0A550CKW6"/>
<evidence type="ECO:0000256" key="7">
    <source>
        <dbReference type="SAM" id="MobiDB-lite"/>
    </source>
</evidence>
<dbReference type="Proteomes" id="UP000320762">
    <property type="component" value="Unassembled WGS sequence"/>
</dbReference>
<feature type="compositionally biased region" description="Gly residues" evidence="7">
    <location>
        <begin position="36"/>
        <end position="49"/>
    </location>
</feature>
<evidence type="ECO:0000256" key="3">
    <source>
        <dbReference type="ARBA" id="ARBA00012007"/>
    </source>
</evidence>
<dbReference type="EMBL" id="VDMD01000005">
    <property type="protein sequence ID" value="TRM65404.1"/>
    <property type="molecule type" value="Genomic_DNA"/>
</dbReference>
<name>A0A550CKW6_9AGAR</name>
<dbReference type="SUPFAM" id="SSF56399">
    <property type="entry name" value="ADP-ribosylation"/>
    <property type="match status" value="1"/>
</dbReference>
<dbReference type="GO" id="GO:0006388">
    <property type="term" value="P:tRNA splicing, via endonucleolytic cleavage and ligation"/>
    <property type="evidence" value="ECO:0007669"/>
    <property type="project" value="TreeGrafter"/>
</dbReference>
<comment type="function">
    <text evidence="1">Catalyzes the last step of tRNA splicing, the transfer of the splice junction 2'-phosphate from ligated tRNA to NAD to produce ADP-ribose 1''-2'' cyclic phosphate.</text>
</comment>
<dbReference type="Gene3D" id="3.20.170.30">
    <property type="match status" value="1"/>
</dbReference>
<dbReference type="InterPro" id="IPR042080">
    <property type="entry name" value="RNA_2'-PTrans_N"/>
</dbReference>
<comment type="caution">
    <text evidence="8">The sequence shown here is derived from an EMBL/GenBank/DDBJ whole genome shotgun (WGS) entry which is preliminary data.</text>
</comment>
<dbReference type="Pfam" id="PF01885">
    <property type="entry name" value="PTS_2-RNA"/>
    <property type="match status" value="1"/>
</dbReference>
<dbReference type="InterPro" id="IPR042081">
    <property type="entry name" value="RNA_2'-PTrans_C"/>
</dbReference>
<evidence type="ECO:0000256" key="2">
    <source>
        <dbReference type="ARBA" id="ARBA00009836"/>
    </source>
</evidence>
<organism evidence="8 9">
    <name type="scientific">Schizophyllum amplum</name>
    <dbReference type="NCBI Taxonomy" id="97359"/>
    <lineage>
        <taxon>Eukaryota</taxon>
        <taxon>Fungi</taxon>
        <taxon>Dikarya</taxon>
        <taxon>Basidiomycota</taxon>
        <taxon>Agaricomycotina</taxon>
        <taxon>Agaricomycetes</taxon>
        <taxon>Agaricomycetidae</taxon>
        <taxon>Agaricales</taxon>
        <taxon>Schizophyllaceae</taxon>
        <taxon>Schizophyllum</taxon>
    </lineage>
</organism>
<evidence type="ECO:0000256" key="6">
    <source>
        <dbReference type="ARBA" id="ARBA00047949"/>
    </source>
</evidence>
<evidence type="ECO:0000313" key="9">
    <source>
        <dbReference type="Proteomes" id="UP000320762"/>
    </source>
</evidence>
<feature type="compositionally biased region" description="Polar residues" evidence="7">
    <location>
        <begin position="9"/>
        <end position="21"/>
    </location>
</feature>
<sequence>MTEPATAFTPRQANTTASSIASERGGGKGKQRGGRGRGGGRGGGGGGGSSKLRGLEKDSPTVRLSKTLSYILRHGAQKEGIPIRPDGYVKVDDLMKNNRLKSQSLTLETLQQIVKDDAKQRYDLVLEEPSTWLIKARQGHSIQEVKLELKPILSSADIPTGIAVHGTMNDAWNAISKQGLSKMKRNHIHLAQGVGGDNVISGMRKSCQVFIYVDVDRAIAAGIRFFLSDNGVVLTEGDEQGHLPRKFFSKVEDAKGHPLSGRMEQ</sequence>
<comment type="catalytic activity">
    <reaction evidence="6">
        <text>2'-phospho-[ligated tRNA] + NAD(+) = mature tRNA + ADP-alpha-D-ribose 1'',2''-cyclic phosphate + nicotinamide</text>
        <dbReference type="Rhea" id="RHEA:23324"/>
        <dbReference type="Rhea" id="RHEA-COMP:11106"/>
        <dbReference type="Rhea" id="RHEA-COMP:11107"/>
        <dbReference type="ChEBI" id="CHEBI:17154"/>
        <dbReference type="ChEBI" id="CHEBI:57540"/>
        <dbReference type="ChEBI" id="CHEBI:76596"/>
        <dbReference type="ChEBI" id="CHEBI:82883"/>
        <dbReference type="ChEBI" id="CHEBI:85027"/>
        <dbReference type="EC" id="2.7.1.160"/>
    </reaction>
</comment>
<dbReference type="EC" id="2.7.1.160" evidence="3"/>
<dbReference type="PANTHER" id="PTHR12684">
    <property type="entry name" value="PUTATIVE PHOSPHOTRANSFERASE"/>
    <property type="match status" value="1"/>
</dbReference>
<dbReference type="InterPro" id="IPR002745">
    <property type="entry name" value="Ptrans_KptA/Tpt1"/>
</dbReference>
<evidence type="ECO:0000256" key="5">
    <source>
        <dbReference type="ARBA" id="ARBA00023027"/>
    </source>
</evidence>
<evidence type="ECO:0000313" key="8">
    <source>
        <dbReference type="EMBL" id="TRM65404.1"/>
    </source>
</evidence>
<keyword evidence="4" id="KW-0808">Transferase</keyword>
<keyword evidence="9" id="KW-1185">Reference proteome</keyword>
<evidence type="ECO:0000256" key="4">
    <source>
        <dbReference type="ARBA" id="ARBA00022679"/>
    </source>
</evidence>
<evidence type="ECO:0000256" key="1">
    <source>
        <dbReference type="ARBA" id="ARBA00003343"/>
    </source>
</evidence>
<keyword evidence="5" id="KW-0520">NAD</keyword>
<feature type="region of interest" description="Disordered" evidence="7">
    <location>
        <begin position="1"/>
        <end position="59"/>
    </location>
</feature>
<comment type="similarity">
    <text evidence="2">Belongs to the KptA/TPT1 family.</text>
</comment>
<dbReference type="STRING" id="97359.A0A550CKW6"/>
<gene>
    <name evidence="8" type="ORF">BD626DRAFT_488675</name>
</gene>
<dbReference type="GO" id="GO:0000215">
    <property type="term" value="F:tRNA 2'-phosphotransferase activity"/>
    <property type="evidence" value="ECO:0007669"/>
    <property type="project" value="UniProtKB-EC"/>
</dbReference>
<dbReference type="OrthoDB" id="419694at2759"/>
<dbReference type="Gene3D" id="1.10.10.970">
    <property type="entry name" value="RNA 2'-phosphotransferase, Tpt1/KptA family, N-terminal domain"/>
    <property type="match status" value="1"/>
</dbReference>
<protein>
    <recommendedName>
        <fullName evidence="3">2'-phosphotransferase</fullName>
        <ecNumber evidence="3">2.7.1.160</ecNumber>
    </recommendedName>
</protein>
<accession>A0A550CKW6</accession>
<proteinExistence type="inferred from homology"/>
<reference evidence="8 9" key="1">
    <citation type="journal article" date="2019" name="New Phytol.">
        <title>Comparative genomics reveals unique wood-decay strategies and fruiting body development in the Schizophyllaceae.</title>
        <authorList>
            <person name="Almasi E."/>
            <person name="Sahu N."/>
            <person name="Krizsan K."/>
            <person name="Balint B."/>
            <person name="Kovacs G.M."/>
            <person name="Kiss B."/>
            <person name="Cseklye J."/>
            <person name="Drula E."/>
            <person name="Henrissat B."/>
            <person name="Nagy I."/>
            <person name="Chovatia M."/>
            <person name="Adam C."/>
            <person name="LaButti K."/>
            <person name="Lipzen A."/>
            <person name="Riley R."/>
            <person name="Grigoriev I.V."/>
            <person name="Nagy L.G."/>
        </authorList>
    </citation>
    <scope>NUCLEOTIDE SEQUENCE [LARGE SCALE GENOMIC DNA]</scope>
    <source>
        <strain evidence="8 9">NL-1724</strain>
    </source>
</reference>